<keyword evidence="4" id="KW-0677">Repeat</keyword>
<evidence type="ECO:0000313" key="11">
    <source>
        <dbReference type="EMBL" id="CAD9703840.1"/>
    </source>
</evidence>
<feature type="transmembrane region" description="Helical" evidence="9">
    <location>
        <begin position="869"/>
        <end position="887"/>
    </location>
</feature>
<evidence type="ECO:0000256" key="7">
    <source>
        <dbReference type="ARBA" id="ARBA00061614"/>
    </source>
</evidence>
<dbReference type="GO" id="GO:0006813">
    <property type="term" value="P:potassium ion transport"/>
    <property type="evidence" value="ECO:0007669"/>
    <property type="project" value="InterPro"/>
</dbReference>
<dbReference type="InterPro" id="IPR004680">
    <property type="entry name" value="Cit_transptr-like_dom"/>
</dbReference>
<feature type="transmembrane region" description="Helical" evidence="9">
    <location>
        <begin position="803"/>
        <end position="825"/>
    </location>
</feature>
<dbReference type="InterPro" id="IPR006037">
    <property type="entry name" value="RCK_C"/>
</dbReference>
<dbReference type="SUPFAM" id="SSF116726">
    <property type="entry name" value="TrkA C-terminal domain-like"/>
    <property type="match status" value="4"/>
</dbReference>
<feature type="domain" description="RCK C-terminal" evidence="10">
    <location>
        <begin position="567"/>
        <end position="651"/>
    </location>
</feature>
<dbReference type="AlphaFoldDB" id="A0A7S2SLT6"/>
<feature type="region of interest" description="Disordered" evidence="8">
    <location>
        <begin position="898"/>
        <end position="923"/>
    </location>
</feature>
<dbReference type="FunFam" id="3.30.70.1450:FF:000009">
    <property type="entry name" value="SLC13 family permease"/>
    <property type="match status" value="1"/>
</dbReference>
<dbReference type="PANTHER" id="PTHR43652:SF2">
    <property type="entry name" value="BASIC AMINO ACID ANTIPORTER YFCC-RELATED"/>
    <property type="match status" value="1"/>
</dbReference>
<keyword evidence="2" id="KW-0813">Transport</keyword>
<evidence type="ECO:0000256" key="9">
    <source>
        <dbReference type="SAM" id="Phobius"/>
    </source>
</evidence>
<feature type="transmembrane region" description="Helical" evidence="9">
    <location>
        <begin position="6"/>
        <end position="24"/>
    </location>
</feature>
<evidence type="ECO:0000256" key="8">
    <source>
        <dbReference type="SAM" id="MobiDB-lite"/>
    </source>
</evidence>
<gene>
    <name evidence="11" type="ORF">QSP1433_LOCUS15439</name>
</gene>
<evidence type="ECO:0000256" key="4">
    <source>
        <dbReference type="ARBA" id="ARBA00022737"/>
    </source>
</evidence>
<organism evidence="11">
    <name type="scientific">Mucochytrium quahogii</name>
    <dbReference type="NCBI Taxonomy" id="96639"/>
    <lineage>
        <taxon>Eukaryota</taxon>
        <taxon>Sar</taxon>
        <taxon>Stramenopiles</taxon>
        <taxon>Bigyra</taxon>
        <taxon>Labyrinthulomycetes</taxon>
        <taxon>Thraustochytrida</taxon>
        <taxon>Thraustochytriidae</taxon>
        <taxon>Mucochytrium</taxon>
    </lineage>
</organism>
<keyword evidence="3 9" id="KW-0812">Transmembrane</keyword>
<dbReference type="GO" id="GO:0008324">
    <property type="term" value="F:monoatomic cation transmembrane transporter activity"/>
    <property type="evidence" value="ECO:0007669"/>
    <property type="project" value="InterPro"/>
</dbReference>
<dbReference type="GO" id="GO:0005886">
    <property type="term" value="C:plasma membrane"/>
    <property type="evidence" value="ECO:0007669"/>
    <property type="project" value="TreeGrafter"/>
</dbReference>
<dbReference type="Pfam" id="PF02080">
    <property type="entry name" value="TrkA_C"/>
    <property type="match status" value="1"/>
</dbReference>
<evidence type="ECO:0000256" key="3">
    <source>
        <dbReference type="ARBA" id="ARBA00022692"/>
    </source>
</evidence>
<proteinExistence type="inferred from homology"/>
<feature type="domain" description="RCK C-terminal" evidence="10">
    <location>
        <begin position="474"/>
        <end position="560"/>
    </location>
</feature>
<dbReference type="Pfam" id="PF03600">
    <property type="entry name" value="CitMHS"/>
    <property type="match status" value="1"/>
</dbReference>
<dbReference type="PROSITE" id="PS51202">
    <property type="entry name" value="RCK_C"/>
    <property type="match status" value="2"/>
</dbReference>
<keyword evidence="6 9" id="KW-0472">Membrane</keyword>
<feature type="transmembrane region" description="Helical" evidence="9">
    <location>
        <begin position="31"/>
        <end position="48"/>
    </location>
</feature>
<dbReference type="InterPro" id="IPR036721">
    <property type="entry name" value="RCK_C_sf"/>
</dbReference>
<evidence type="ECO:0000256" key="2">
    <source>
        <dbReference type="ARBA" id="ARBA00022448"/>
    </source>
</evidence>
<feature type="compositionally biased region" description="Basic and acidic residues" evidence="8">
    <location>
        <begin position="904"/>
        <end position="916"/>
    </location>
</feature>
<evidence type="ECO:0000256" key="6">
    <source>
        <dbReference type="ARBA" id="ARBA00023136"/>
    </source>
</evidence>
<keyword evidence="5 9" id="KW-1133">Transmembrane helix</keyword>
<comment type="similarity">
    <text evidence="7">Belongs to the divalent anion:Na+ symporter (DASS) superfamily. Na+/sulfate symporter (TC 2.A.47.4) family.</text>
</comment>
<evidence type="ECO:0000256" key="5">
    <source>
        <dbReference type="ARBA" id="ARBA00022989"/>
    </source>
</evidence>
<dbReference type="EMBL" id="HBHK01024481">
    <property type="protein sequence ID" value="CAD9703840.1"/>
    <property type="molecule type" value="Transcribed_RNA"/>
</dbReference>
<dbReference type="GO" id="GO:0015116">
    <property type="term" value="F:sulfate transmembrane transporter activity"/>
    <property type="evidence" value="ECO:0007669"/>
    <property type="project" value="UniProtKB-ARBA"/>
</dbReference>
<dbReference type="PANTHER" id="PTHR43652">
    <property type="entry name" value="BASIC AMINO ACID ANTIPORTER YFCC-RELATED"/>
    <property type="match status" value="1"/>
</dbReference>
<dbReference type="InterPro" id="IPR051679">
    <property type="entry name" value="DASS-Related_Transporters"/>
</dbReference>
<accession>A0A7S2SLT6</accession>
<feature type="transmembrane region" description="Helical" evidence="9">
    <location>
        <begin position="184"/>
        <end position="207"/>
    </location>
</feature>
<evidence type="ECO:0000256" key="1">
    <source>
        <dbReference type="ARBA" id="ARBA00004141"/>
    </source>
</evidence>
<dbReference type="Gene3D" id="3.30.70.1450">
    <property type="entry name" value="Regulator of K+ conductance, C-terminal domain"/>
    <property type="match status" value="4"/>
</dbReference>
<reference evidence="11" key="1">
    <citation type="submission" date="2021-01" db="EMBL/GenBank/DDBJ databases">
        <authorList>
            <person name="Corre E."/>
            <person name="Pelletier E."/>
            <person name="Niang G."/>
            <person name="Scheremetjew M."/>
            <person name="Finn R."/>
            <person name="Kale V."/>
            <person name="Holt S."/>
            <person name="Cochrane G."/>
            <person name="Meng A."/>
            <person name="Brown T."/>
            <person name="Cohen L."/>
        </authorList>
    </citation>
    <scope>NUCLEOTIDE SEQUENCE</scope>
    <source>
        <strain evidence="11">NY070348D</strain>
    </source>
</reference>
<feature type="transmembrane region" description="Helical" evidence="9">
    <location>
        <begin position="771"/>
        <end position="791"/>
    </location>
</feature>
<comment type="subcellular location">
    <subcellularLocation>
        <location evidence="1">Membrane</location>
        <topology evidence="1">Multi-pass membrane protein</topology>
    </subcellularLocation>
</comment>
<name>A0A7S2SLT6_9STRA</name>
<protein>
    <recommendedName>
        <fullName evidence="10">RCK C-terminal domain-containing protein</fullName>
    </recommendedName>
</protein>
<feature type="transmembrane region" description="Helical" evidence="9">
    <location>
        <begin position="668"/>
        <end position="685"/>
    </location>
</feature>
<sequence length="932" mass="101693">MVQAFGWEGWFSLAVIVGAFVLLLKEVAPADLVFLFALAIVMCAQVVSTEEALSGFSNSAVLTVAILYVVAAGINSTGALDYVFNKILGKPKTLALAQLRLMVPVGVVSAFLNNTPVVAVMIPIIQKWARRINQPVSQLFIPLSFASILGGTCTLIGTSTNLVVAGKYEEKYGKKMGMFDISIVGVPTLLMGFSYIVLFSPCLLPGFPELERRSRKAFGLDSEEGDDTQTPAVPPGIGTDFTVACVVTRYSTTIGKAVDEASLRGLDGLYLTSAQRGDRLFYAVGPEFVILENDILFFTGVVDNFDDFCTRHGFEIITDANEDMLGSEYHVEGDSASGSFASCSRDTNKENPSKRLCRSSTFESRIQKVVVRSGGILEGSTAKESMFRKRYDAAIISLYRMGEKITVHGNIGRMVLRVGDVLLLVVGDSFSWDKPETERDLKPFIADEVVLAHHRDELGAPIESERVSIAEANNDIEREFLIPMRVTENPQLLGARTLIGATVESAGLRGLPGLFLIAIEHETGLIDHVVGPHAVLEAGDMLWFAGEREALSTLRRIPGIESPDAQANKLKVKKVHRRLVECVLSFRSNMVGKTVREAKFRTRFEAAIIAVHRQGRRVLSKIGDIELRAGDVLILDTGPNFVMRYKDDPNFLLATEIDDSAPPRFDKFYIALTATIAMIVAYLLAGDYITLFEPAVFASGIMLVAGGITPERARASVSWDVIVTIACAFGLSSALENTGVATTIGESLVYLADITHTGFVGVLVAVYMATFLVSIVVANNAAALLLFPVAVKAAEESGGSDLAIQQTMFVLMLAASSSFSSPYGYQTNIMVLNCGNYVFGDFLKFGFPMQFWQMVFSVTFVYYCDYWYFTWLGTFALFAGLITLRVISDRKRHLNAASKNIPGRTEKNDDATKDEPPSDDNNNTATVNIELV</sequence>
<feature type="transmembrane region" description="Helical" evidence="9">
    <location>
        <begin position="60"/>
        <end position="84"/>
    </location>
</feature>
<evidence type="ECO:0000259" key="10">
    <source>
        <dbReference type="PROSITE" id="PS51202"/>
    </source>
</evidence>
<feature type="transmembrane region" description="Helical" evidence="9">
    <location>
        <begin position="139"/>
        <end position="164"/>
    </location>
</feature>